<name>A0ABD4Z597_9CREN</name>
<evidence type="ECO:0000256" key="1">
    <source>
        <dbReference type="ARBA" id="ARBA00009875"/>
    </source>
</evidence>
<dbReference type="HAMAP" id="MF_00349">
    <property type="entry name" value="Ribosomal_eL34"/>
    <property type="match status" value="1"/>
</dbReference>
<comment type="similarity">
    <text evidence="1 5">Belongs to the eukaryotic ribosomal protein eL34 family.</text>
</comment>
<sequence length="90" mass="10386">MPRPGLRSRSYKRIYRRTPGGKTVVHYEKRENTPMRCARCGKVLNGVPIKESLRRSLPRTLKRPERMFGGVLCASCLREVLKNVVRESAM</sequence>
<dbReference type="AlphaFoldDB" id="A0ABD4Z597"/>
<dbReference type="GO" id="GO:0005840">
    <property type="term" value="C:ribosome"/>
    <property type="evidence" value="ECO:0007669"/>
    <property type="project" value="UniProtKB-KW"/>
</dbReference>
<keyword evidence="7" id="KW-1185">Reference proteome</keyword>
<evidence type="ECO:0000313" key="6">
    <source>
        <dbReference type="EMBL" id="MDK6027934.1"/>
    </source>
</evidence>
<organism evidence="6 7">
    <name type="scientific">Ignisphaera cupida</name>
    <dbReference type="NCBI Taxonomy" id="3050454"/>
    <lineage>
        <taxon>Archaea</taxon>
        <taxon>Thermoproteota</taxon>
        <taxon>Thermoprotei</taxon>
        <taxon>Desulfurococcales</taxon>
        <taxon>Desulfurococcaceae</taxon>
        <taxon>Ignisphaera</taxon>
    </lineage>
</organism>
<evidence type="ECO:0000256" key="2">
    <source>
        <dbReference type="ARBA" id="ARBA00022980"/>
    </source>
</evidence>
<dbReference type="GO" id="GO:0006412">
    <property type="term" value="P:translation"/>
    <property type="evidence" value="ECO:0007669"/>
    <property type="project" value="UniProtKB-UniRule"/>
</dbReference>
<evidence type="ECO:0000256" key="4">
    <source>
        <dbReference type="ARBA" id="ARBA00035227"/>
    </source>
</evidence>
<evidence type="ECO:0000256" key="3">
    <source>
        <dbReference type="ARBA" id="ARBA00023274"/>
    </source>
</evidence>
<dbReference type="Proteomes" id="UP001529235">
    <property type="component" value="Unassembled WGS sequence"/>
</dbReference>
<dbReference type="InterPro" id="IPR047868">
    <property type="entry name" value="Ribosomal_L34e_arc-type"/>
</dbReference>
<dbReference type="EMBL" id="JASNVW010000001">
    <property type="protein sequence ID" value="MDK6027934.1"/>
    <property type="molecule type" value="Genomic_DNA"/>
</dbReference>
<dbReference type="NCBIfam" id="NF003143">
    <property type="entry name" value="PRK04059.1"/>
    <property type="match status" value="1"/>
</dbReference>
<dbReference type="InterPro" id="IPR018065">
    <property type="entry name" value="Ribosomal_eL34_CS"/>
</dbReference>
<dbReference type="GO" id="GO:1990904">
    <property type="term" value="C:ribonucleoprotein complex"/>
    <property type="evidence" value="ECO:0007669"/>
    <property type="project" value="UniProtKB-KW"/>
</dbReference>
<protein>
    <recommendedName>
        <fullName evidence="4 5">Large ribosomal subunit protein eL34</fullName>
    </recommendedName>
</protein>
<evidence type="ECO:0000313" key="7">
    <source>
        <dbReference type="Proteomes" id="UP001529235"/>
    </source>
</evidence>
<dbReference type="Pfam" id="PF01199">
    <property type="entry name" value="Ribosomal_L34e"/>
    <property type="match status" value="1"/>
</dbReference>
<keyword evidence="3 5" id="KW-0687">Ribonucleoprotein</keyword>
<dbReference type="PRINTS" id="PR01250">
    <property type="entry name" value="RIBOSOMALL34"/>
</dbReference>
<gene>
    <name evidence="5" type="primary">rpl34e</name>
    <name evidence="6" type="ORF">QPL79_00955</name>
</gene>
<dbReference type="RefSeq" id="WP_285272912.1">
    <property type="nucleotide sequence ID" value="NZ_JASNVW010000001.1"/>
</dbReference>
<reference evidence="6 7" key="1">
    <citation type="submission" date="2023-05" db="EMBL/GenBank/DDBJ databases">
        <title>A new hyperthermophilic archaea 'Ignisphaera cupida' sp. nov. and description of the family 'Ignisphaeraceae' fam. nov.</title>
        <authorList>
            <person name="Podosokorskaya O.A."/>
            <person name="Elcheninov A.G."/>
            <person name="Klukina A."/>
            <person name="Merkel A.Y."/>
        </authorList>
    </citation>
    <scope>NUCLEOTIDE SEQUENCE [LARGE SCALE GENOMIC DNA]</scope>
    <source>
        <strain evidence="6 7">4213-co</strain>
    </source>
</reference>
<dbReference type="PROSITE" id="PS01145">
    <property type="entry name" value="RIBOSOMAL_L34E"/>
    <property type="match status" value="1"/>
</dbReference>
<dbReference type="InterPro" id="IPR038562">
    <property type="entry name" value="Ribosomal_eL34_C_sf"/>
</dbReference>
<comment type="caution">
    <text evidence="6">The sequence shown here is derived from an EMBL/GenBank/DDBJ whole genome shotgun (WGS) entry which is preliminary data.</text>
</comment>
<keyword evidence="2 5" id="KW-0689">Ribosomal protein</keyword>
<accession>A0ABD4Z597</accession>
<dbReference type="InterPro" id="IPR008195">
    <property type="entry name" value="Ribosomal_eL34"/>
</dbReference>
<dbReference type="Gene3D" id="6.20.340.10">
    <property type="match status" value="1"/>
</dbReference>
<proteinExistence type="inferred from homology"/>
<evidence type="ECO:0000256" key="5">
    <source>
        <dbReference type="HAMAP-Rule" id="MF_00349"/>
    </source>
</evidence>